<feature type="signal peptide" evidence="3">
    <location>
        <begin position="1"/>
        <end position="22"/>
    </location>
</feature>
<keyword evidence="1" id="KW-0175">Coiled coil</keyword>
<evidence type="ECO:0000256" key="3">
    <source>
        <dbReference type="SAM" id="SignalP"/>
    </source>
</evidence>
<protein>
    <recommendedName>
        <fullName evidence="6">DUF1090 domain-containing protein</fullName>
    </recommendedName>
</protein>
<evidence type="ECO:0000256" key="1">
    <source>
        <dbReference type="SAM" id="Coils"/>
    </source>
</evidence>
<feature type="coiled-coil region" evidence="1">
    <location>
        <begin position="40"/>
        <end position="67"/>
    </location>
</feature>
<name>A0A379IKV0_PSEFL</name>
<feature type="compositionally biased region" description="Basic and acidic residues" evidence="2">
    <location>
        <begin position="83"/>
        <end position="94"/>
    </location>
</feature>
<dbReference type="KEGG" id="pfn:HZ99_15640"/>
<organism evidence="4 5">
    <name type="scientific">Pseudomonas fluorescens</name>
    <dbReference type="NCBI Taxonomy" id="294"/>
    <lineage>
        <taxon>Bacteria</taxon>
        <taxon>Pseudomonadati</taxon>
        <taxon>Pseudomonadota</taxon>
        <taxon>Gammaproteobacteria</taxon>
        <taxon>Pseudomonadales</taxon>
        <taxon>Pseudomonadaceae</taxon>
        <taxon>Pseudomonas</taxon>
    </lineage>
</organism>
<dbReference type="EMBL" id="UGUS01000002">
    <property type="protein sequence ID" value="SUD33919.1"/>
    <property type="molecule type" value="Genomic_DNA"/>
</dbReference>
<evidence type="ECO:0000313" key="5">
    <source>
        <dbReference type="Proteomes" id="UP000255125"/>
    </source>
</evidence>
<dbReference type="InterPro" id="IPR009468">
    <property type="entry name" value="DUF1090"/>
</dbReference>
<evidence type="ECO:0000256" key="2">
    <source>
        <dbReference type="SAM" id="MobiDB-lite"/>
    </source>
</evidence>
<gene>
    <name evidence="4" type="ORF">NCTC10392_05333</name>
</gene>
<feature type="region of interest" description="Disordered" evidence="2">
    <location>
        <begin position="83"/>
        <end position="104"/>
    </location>
</feature>
<dbReference type="RefSeq" id="WP_038444054.1">
    <property type="nucleotide sequence ID" value="NZ_CP008896.1"/>
</dbReference>
<sequence>MRISTFAPAAVLFSLFALPVQAADLSGLTGALTSQLGGASGNCEKQSQELQAKVDAAKANGEDLKVKAMQAALDQVNKGCKKVGESQGKLDDASQKQQAKADSNDTVKALGGLFK</sequence>
<evidence type="ECO:0008006" key="6">
    <source>
        <dbReference type="Google" id="ProtNLM"/>
    </source>
</evidence>
<keyword evidence="3" id="KW-0732">Signal</keyword>
<feature type="compositionally biased region" description="Polar residues" evidence="2">
    <location>
        <begin position="95"/>
        <end position="104"/>
    </location>
</feature>
<dbReference type="Pfam" id="PF06476">
    <property type="entry name" value="DUF1090"/>
    <property type="match status" value="1"/>
</dbReference>
<reference evidence="4 5" key="1">
    <citation type="submission" date="2018-06" db="EMBL/GenBank/DDBJ databases">
        <authorList>
            <consortium name="Pathogen Informatics"/>
            <person name="Doyle S."/>
        </authorList>
    </citation>
    <scope>NUCLEOTIDE SEQUENCE [LARGE SCALE GENOMIC DNA]</scope>
    <source>
        <strain evidence="4 5">NCTC10392</strain>
    </source>
</reference>
<feature type="chain" id="PRO_5016615087" description="DUF1090 domain-containing protein" evidence="3">
    <location>
        <begin position="23"/>
        <end position="115"/>
    </location>
</feature>
<proteinExistence type="predicted"/>
<dbReference type="OrthoDB" id="6945159at2"/>
<evidence type="ECO:0000313" key="4">
    <source>
        <dbReference type="EMBL" id="SUD33919.1"/>
    </source>
</evidence>
<accession>A0A379IKV0</accession>
<dbReference type="AlphaFoldDB" id="A0A379IKV0"/>
<dbReference type="Proteomes" id="UP000255125">
    <property type="component" value="Unassembled WGS sequence"/>
</dbReference>